<dbReference type="EMBL" id="PFCO01000006">
    <property type="protein sequence ID" value="PIR69496.1"/>
    <property type="molecule type" value="Genomic_DNA"/>
</dbReference>
<evidence type="ECO:0000256" key="1">
    <source>
        <dbReference type="SAM" id="MobiDB-lite"/>
    </source>
</evidence>
<accession>A0A2H0TD66</accession>
<sequence length="182" mass="20660">MPGVPVPDAQKHEAPKLESGHTKPLTCESFEAQIKKDTAEINKFWEGDFFLHKRDLWAIAVSLRLIANAEAYLDECAPQKTLTDQECALIKNDFFLQLRAAEMEEKHDVTQTNYATRVRANAVTLACFAPGSFKPSPDMCRTWKAQQSKKLQEANKTGDRDPMIMFSVTSTTYGFLYRTFCK</sequence>
<comment type="caution">
    <text evidence="2">The sequence shown here is derived from an EMBL/GenBank/DDBJ whole genome shotgun (WGS) entry which is preliminary data.</text>
</comment>
<feature type="region of interest" description="Disordered" evidence="1">
    <location>
        <begin position="1"/>
        <end position="22"/>
    </location>
</feature>
<feature type="compositionally biased region" description="Basic and acidic residues" evidence="1">
    <location>
        <begin position="9"/>
        <end position="21"/>
    </location>
</feature>
<gene>
    <name evidence="2" type="ORF">COU47_02890</name>
</gene>
<proteinExistence type="predicted"/>
<protein>
    <submittedName>
        <fullName evidence="2">Uncharacterized protein</fullName>
    </submittedName>
</protein>
<evidence type="ECO:0000313" key="3">
    <source>
        <dbReference type="Proteomes" id="UP000231503"/>
    </source>
</evidence>
<reference evidence="3" key="1">
    <citation type="submission" date="2017-09" db="EMBL/GenBank/DDBJ databases">
        <title>Depth-based differentiation of microbial function through sediment-hosted aquifers and enrichment of novel symbionts in the deep terrestrial subsurface.</title>
        <authorList>
            <person name="Probst A.J."/>
            <person name="Ladd B."/>
            <person name="Jarett J.K."/>
            <person name="Geller-Mcgrath D.E."/>
            <person name="Sieber C.M.K."/>
            <person name="Emerson J.B."/>
            <person name="Anantharaman K."/>
            <person name="Thomas B.C."/>
            <person name="Malmstrom R."/>
            <person name="Stieglmeier M."/>
            <person name="Klingl A."/>
            <person name="Woyke T."/>
            <person name="Ryan C.M."/>
            <person name="Banfield J.F."/>
        </authorList>
    </citation>
    <scope>NUCLEOTIDE SEQUENCE [LARGE SCALE GENOMIC DNA]</scope>
</reference>
<evidence type="ECO:0000313" key="2">
    <source>
        <dbReference type="EMBL" id="PIR69496.1"/>
    </source>
</evidence>
<dbReference type="Proteomes" id="UP000231503">
    <property type="component" value="Unassembled WGS sequence"/>
</dbReference>
<organism evidence="2 3">
    <name type="scientific">Candidatus Niyogibacteria bacterium CG10_big_fil_rev_8_21_14_0_10_46_36</name>
    <dbReference type="NCBI Taxonomy" id="1974726"/>
    <lineage>
        <taxon>Bacteria</taxon>
        <taxon>Candidatus Niyogiibacteriota</taxon>
    </lineage>
</organism>
<dbReference type="AlphaFoldDB" id="A0A2H0TD66"/>
<name>A0A2H0TD66_9BACT</name>